<organism evidence="2">
    <name type="scientific">hydrocarbon metagenome</name>
    <dbReference type="NCBI Taxonomy" id="938273"/>
    <lineage>
        <taxon>unclassified sequences</taxon>
        <taxon>metagenomes</taxon>
        <taxon>ecological metagenomes</taxon>
    </lineage>
</organism>
<protein>
    <submittedName>
        <fullName evidence="2">Aldo/keto reductase</fullName>
    </submittedName>
</protein>
<evidence type="ECO:0000259" key="1">
    <source>
        <dbReference type="Pfam" id="PF00248"/>
    </source>
</evidence>
<dbReference type="PANTHER" id="PTHR43312">
    <property type="entry name" value="D-THREO-ALDOSE 1-DEHYDROGENASE"/>
    <property type="match status" value="1"/>
</dbReference>
<proteinExistence type="predicted"/>
<feature type="domain" description="NADP-dependent oxidoreductase" evidence="1">
    <location>
        <begin position="34"/>
        <end position="211"/>
    </location>
</feature>
<accession>A0A0W8F1S0</accession>
<name>A0A0W8F1S0_9ZZZZ</name>
<gene>
    <name evidence="2" type="ORF">ASZ90_015494</name>
</gene>
<dbReference type="InterPro" id="IPR036812">
    <property type="entry name" value="NAD(P)_OxRdtase_dom_sf"/>
</dbReference>
<dbReference type="InterPro" id="IPR053135">
    <property type="entry name" value="AKR2_Oxidoreductase"/>
</dbReference>
<reference evidence="2" key="1">
    <citation type="journal article" date="2015" name="Proc. Natl. Acad. Sci. U.S.A.">
        <title>Networks of energetic and metabolic interactions define dynamics in microbial communities.</title>
        <authorList>
            <person name="Embree M."/>
            <person name="Liu J.K."/>
            <person name="Al-Bassam M.M."/>
            <person name="Zengler K."/>
        </authorList>
    </citation>
    <scope>NUCLEOTIDE SEQUENCE</scope>
</reference>
<dbReference type="Pfam" id="PF00248">
    <property type="entry name" value="Aldo_ket_red"/>
    <property type="match status" value="1"/>
</dbReference>
<dbReference type="AlphaFoldDB" id="A0A0W8F1S0"/>
<dbReference type="InterPro" id="IPR023210">
    <property type="entry name" value="NADP_OxRdtase_dom"/>
</dbReference>
<sequence>MLLIMAAHSRLRALLGSPYRVGLGGEGVLRTMGREEEADRMLTAAYEAGIRYYDAAPAYAGSERYQGRFWGKHPERKDETFQASKSAQRDGAGAAADLARTLSLLQRDHLGLWQVHDLRDRGDIRELEGRDGALRTFYEAREAGTVRGIGVTGHHDPAILLHAVTSWDVDAVLLPVNPVERAIGGFLDQVIPAARERGIGVIAMKVLGAGNYLYPDSGLTADVLIRYALSQDVDLVIVGCSTPDEARLLARLGTERTPMDDDEQGQLVETVRPYAERLAYYRGVI</sequence>
<dbReference type="CDD" id="cd19100">
    <property type="entry name" value="AKR_unchar"/>
    <property type="match status" value="1"/>
</dbReference>
<dbReference type="SUPFAM" id="SSF51430">
    <property type="entry name" value="NAD(P)-linked oxidoreductase"/>
    <property type="match status" value="1"/>
</dbReference>
<evidence type="ECO:0000313" key="2">
    <source>
        <dbReference type="EMBL" id="KUG14839.1"/>
    </source>
</evidence>
<dbReference type="PANTHER" id="PTHR43312:SF1">
    <property type="entry name" value="NADP-DEPENDENT OXIDOREDUCTASE DOMAIN-CONTAINING PROTEIN"/>
    <property type="match status" value="1"/>
</dbReference>
<dbReference type="EMBL" id="LNQE01001613">
    <property type="protein sequence ID" value="KUG14839.1"/>
    <property type="molecule type" value="Genomic_DNA"/>
</dbReference>
<dbReference type="Gene3D" id="3.20.20.100">
    <property type="entry name" value="NADP-dependent oxidoreductase domain"/>
    <property type="match status" value="1"/>
</dbReference>
<comment type="caution">
    <text evidence="2">The sequence shown here is derived from an EMBL/GenBank/DDBJ whole genome shotgun (WGS) entry which is preliminary data.</text>
</comment>